<dbReference type="OrthoDB" id="3217159at2"/>
<protein>
    <submittedName>
        <fullName evidence="1">Transcriptional regulator, TetR family</fullName>
    </submittedName>
</protein>
<gene>
    <name evidence="1" type="ORF">SAMN02745172_01859</name>
</gene>
<organism evidence="1 2">
    <name type="scientific">Pseudoxanthobacter soli DSM 19599</name>
    <dbReference type="NCBI Taxonomy" id="1123029"/>
    <lineage>
        <taxon>Bacteria</taxon>
        <taxon>Pseudomonadati</taxon>
        <taxon>Pseudomonadota</taxon>
        <taxon>Alphaproteobacteria</taxon>
        <taxon>Hyphomicrobiales</taxon>
        <taxon>Segnochrobactraceae</taxon>
        <taxon>Pseudoxanthobacter</taxon>
    </lineage>
</organism>
<reference evidence="1 2" key="1">
    <citation type="submission" date="2016-12" db="EMBL/GenBank/DDBJ databases">
        <authorList>
            <person name="Song W.-J."/>
            <person name="Kurnit D.M."/>
        </authorList>
    </citation>
    <scope>NUCLEOTIDE SEQUENCE [LARGE SCALE GENOMIC DNA]</scope>
    <source>
        <strain evidence="1 2">DSM 19599</strain>
    </source>
</reference>
<dbReference type="SUPFAM" id="SSF46689">
    <property type="entry name" value="Homeodomain-like"/>
    <property type="match status" value="1"/>
</dbReference>
<dbReference type="EMBL" id="FRXO01000003">
    <property type="protein sequence ID" value="SHO64779.1"/>
    <property type="molecule type" value="Genomic_DNA"/>
</dbReference>
<dbReference type="Gene3D" id="1.10.357.10">
    <property type="entry name" value="Tetracycline Repressor, domain 2"/>
    <property type="match status" value="1"/>
</dbReference>
<name>A0A1M7ZIY0_9HYPH</name>
<dbReference type="AlphaFoldDB" id="A0A1M7ZIY0"/>
<dbReference type="STRING" id="1123029.SAMN02745172_01859"/>
<proteinExistence type="predicted"/>
<dbReference type="InterPro" id="IPR009057">
    <property type="entry name" value="Homeodomain-like_sf"/>
</dbReference>
<sequence length="198" mass="21528">MKPGRERNAQKERTRLAILDGARTLLRQGRPVTVVDAAEVHGISKATAYRYFSDPAMLVAEAGLDISVKPFDEVVAGCGSLRQRLKAISLYFFDLVLENEAGFRQFVGMTLTAWKPDEGQRPAYRGARRLTMYRRALAEDDGGLSPGDQDRLVRALAMSTGTEALVALVDVVGATPEQARDSVCDVTDAILNAFLPAG</sequence>
<dbReference type="Proteomes" id="UP000186406">
    <property type="component" value="Unassembled WGS sequence"/>
</dbReference>
<keyword evidence="2" id="KW-1185">Reference proteome</keyword>
<accession>A0A1M7ZIY0</accession>
<evidence type="ECO:0000313" key="1">
    <source>
        <dbReference type="EMBL" id="SHO64779.1"/>
    </source>
</evidence>
<evidence type="ECO:0000313" key="2">
    <source>
        <dbReference type="Proteomes" id="UP000186406"/>
    </source>
</evidence>
<dbReference type="RefSeq" id="WP_073627842.1">
    <property type="nucleotide sequence ID" value="NZ_FRXO01000003.1"/>
</dbReference>